<evidence type="ECO:0000313" key="2">
    <source>
        <dbReference type="Proteomes" id="UP000050794"/>
    </source>
</evidence>
<reference evidence="1 2" key="2">
    <citation type="submission" date="2018-11" db="EMBL/GenBank/DDBJ databases">
        <authorList>
            <consortium name="Pathogen Informatics"/>
        </authorList>
    </citation>
    <scope>NUCLEOTIDE SEQUENCE [LARGE SCALE GENOMIC DNA]</scope>
</reference>
<organism evidence="2 3">
    <name type="scientific">Toxocara canis</name>
    <name type="common">Canine roundworm</name>
    <dbReference type="NCBI Taxonomy" id="6265"/>
    <lineage>
        <taxon>Eukaryota</taxon>
        <taxon>Metazoa</taxon>
        <taxon>Ecdysozoa</taxon>
        <taxon>Nematoda</taxon>
        <taxon>Chromadorea</taxon>
        <taxon>Rhabditida</taxon>
        <taxon>Spirurina</taxon>
        <taxon>Ascaridomorpha</taxon>
        <taxon>Ascaridoidea</taxon>
        <taxon>Toxocaridae</taxon>
        <taxon>Toxocara</taxon>
    </lineage>
</organism>
<accession>A0A183UHS0</accession>
<protein>
    <submittedName>
        <fullName evidence="3">ZP domain-containing protein</fullName>
    </submittedName>
</protein>
<dbReference type="Proteomes" id="UP000050794">
    <property type="component" value="Unassembled WGS sequence"/>
</dbReference>
<dbReference type="PANTHER" id="PTHR46560:SF12">
    <property type="entry name" value="ZP DOMAIN-CONTAINING PROTEIN"/>
    <property type="match status" value="1"/>
</dbReference>
<dbReference type="WBParaSite" id="TCNE_0000804001-mRNA-1">
    <property type="protein sequence ID" value="TCNE_0000804001-mRNA-1"/>
    <property type="gene ID" value="TCNE_0000804001"/>
</dbReference>
<evidence type="ECO:0000313" key="3">
    <source>
        <dbReference type="WBParaSite" id="TCNE_0000804001-mRNA-1"/>
    </source>
</evidence>
<dbReference type="PANTHER" id="PTHR46560">
    <property type="entry name" value="CYPHER, ISOFORM B"/>
    <property type="match status" value="1"/>
</dbReference>
<evidence type="ECO:0000313" key="1">
    <source>
        <dbReference type="EMBL" id="VDM39361.1"/>
    </source>
</evidence>
<gene>
    <name evidence="1" type="ORF">TCNE_LOCUS8040</name>
</gene>
<reference evidence="3" key="1">
    <citation type="submission" date="2016-06" db="UniProtKB">
        <authorList>
            <consortium name="WormBaseParasite"/>
        </authorList>
    </citation>
    <scope>IDENTIFICATION</scope>
</reference>
<dbReference type="AlphaFoldDB" id="A0A183UHS0"/>
<name>A0A183UHS0_TOXCA</name>
<proteinExistence type="predicted"/>
<dbReference type="EMBL" id="UYWY01019811">
    <property type="protein sequence ID" value="VDM39361.1"/>
    <property type="molecule type" value="Genomic_DNA"/>
</dbReference>
<keyword evidence="2" id="KW-1185">Reference proteome</keyword>
<sequence>MSQQLKNGPENNWGNWPISALTKPSATFPTTLQPIVPVATLAKPIIPLSGRFGNCCGTPSTGNERVDDFYRTETMDPIRIFATQRTSNNTPKSDVYLEIQRGEGPFSNTVNSPVNIGDTISLVVRAKTTNIGLFFIFEYFRSFFSLVNIHTLIGRLRCTTRPQLAGTMSRKKDGDQTFYYFPISAFRFPGPDDVYFTCAVDMSSSYNFPV</sequence>